<name>A0ABU0YLM7_9PROT</name>
<sequence>MHSGAHHITVRRRRLYEDVASGLEAMIREGALSAGDALPSERELTVQFGVGRTAVREALFHLQKLGLIELKSGERAKVTRPTPEIMMEGLAGAARHMLAEPNGVKKFQEARIFFEVGLARHAAKHATAADLRALSNALDANRQSIGDLAKFERTDVAFHYVLAVIPQNPIYTALHSAIADWLVEQRHVTLAYPGQNQLAYRSHKAIHDAIAAKDPDRAERVIRAHLNQISNAYWRAMAENGGEMPS</sequence>
<dbReference type="SMART" id="SM00895">
    <property type="entry name" value="FCD"/>
    <property type="match status" value="1"/>
</dbReference>
<gene>
    <name evidence="5" type="primary">nanR</name>
    <name evidence="5" type="ORF">Q8A70_13090</name>
</gene>
<organism evidence="5 6">
    <name type="scientific">Dongia sedimenti</name>
    <dbReference type="NCBI Taxonomy" id="3064282"/>
    <lineage>
        <taxon>Bacteria</taxon>
        <taxon>Pseudomonadati</taxon>
        <taxon>Pseudomonadota</taxon>
        <taxon>Alphaproteobacteria</taxon>
        <taxon>Rhodospirillales</taxon>
        <taxon>Dongiaceae</taxon>
        <taxon>Dongia</taxon>
    </lineage>
</organism>
<dbReference type="InterPro" id="IPR008920">
    <property type="entry name" value="TF_FadR/GntR_C"/>
</dbReference>
<dbReference type="Proteomes" id="UP001230156">
    <property type="component" value="Unassembled WGS sequence"/>
</dbReference>
<proteinExistence type="predicted"/>
<dbReference type="CDD" id="cd07377">
    <property type="entry name" value="WHTH_GntR"/>
    <property type="match status" value="1"/>
</dbReference>
<dbReference type="SMART" id="SM00345">
    <property type="entry name" value="HTH_GNTR"/>
    <property type="match status" value="1"/>
</dbReference>
<dbReference type="InterPro" id="IPR011711">
    <property type="entry name" value="GntR_C"/>
</dbReference>
<comment type="caution">
    <text evidence="5">The sequence shown here is derived from an EMBL/GenBank/DDBJ whole genome shotgun (WGS) entry which is preliminary data.</text>
</comment>
<dbReference type="Pfam" id="PF07729">
    <property type="entry name" value="FCD"/>
    <property type="match status" value="1"/>
</dbReference>
<dbReference type="InterPro" id="IPR036390">
    <property type="entry name" value="WH_DNA-bd_sf"/>
</dbReference>
<dbReference type="PRINTS" id="PR00035">
    <property type="entry name" value="HTHGNTR"/>
</dbReference>
<keyword evidence="2" id="KW-0238">DNA-binding</keyword>
<reference evidence="6" key="1">
    <citation type="submission" date="2023-08" db="EMBL/GenBank/DDBJ databases">
        <title>Rhodospirillaceae gen. nov., a novel taxon isolated from the Yangtze River Yuezi River estuary sludge.</title>
        <authorList>
            <person name="Ruan L."/>
        </authorList>
    </citation>
    <scope>NUCLEOTIDE SEQUENCE [LARGE SCALE GENOMIC DNA]</scope>
    <source>
        <strain evidence="6">R-7</strain>
    </source>
</reference>
<keyword evidence="3" id="KW-0804">Transcription</keyword>
<accession>A0ABU0YLM7</accession>
<dbReference type="InterPro" id="IPR000524">
    <property type="entry name" value="Tscrpt_reg_HTH_GntR"/>
</dbReference>
<dbReference type="NCBIfam" id="NF003011">
    <property type="entry name" value="PRK03837.1"/>
    <property type="match status" value="1"/>
</dbReference>
<evidence type="ECO:0000313" key="5">
    <source>
        <dbReference type="EMBL" id="MDQ7248614.1"/>
    </source>
</evidence>
<evidence type="ECO:0000256" key="2">
    <source>
        <dbReference type="ARBA" id="ARBA00023125"/>
    </source>
</evidence>
<dbReference type="Gene3D" id="1.10.10.10">
    <property type="entry name" value="Winged helix-like DNA-binding domain superfamily/Winged helix DNA-binding domain"/>
    <property type="match status" value="1"/>
</dbReference>
<dbReference type="InterPro" id="IPR036388">
    <property type="entry name" value="WH-like_DNA-bd_sf"/>
</dbReference>
<dbReference type="PROSITE" id="PS50949">
    <property type="entry name" value="HTH_GNTR"/>
    <property type="match status" value="1"/>
</dbReference>
<dbReference type="SUPFAM" id="SSF48008">
    <property type="entry name" value="GntR ligand-binding domain-like"/>
    <property type="match status" value="1"/>
</dbReference>
<evidence type="ECO:0000313" key="6">
    <source>
        <dbReference type="Proteomes" id="UP001230156"/>
    </source>
</evidence>
<evidence type="ECO:0000256" key="1">
    <source>
        <dbReference type="ARBA" id="ARBA00023015"/>
    </source>
</evidence>
<keyword evidence="1" id="KW-0805">Transcription regulation</keyword>
<dbReference type="PANTHER" id="PTHR43537">
    <property type="entry name" value="TRANSCRIPTIONAL REGULATOR, GNTR FAMILY"/>
    <property type="match status" value="1"/>
</dbReference>
<evidence type="ECO:0000259" key="4">
    <source>
        <dbReference type="PROSITE" id="PS50949"/>
    </source>
</evidence>
<dbReference type="Gene3D" id="1.20.120.530">
    <property type="entry name" value="GntR ligand-binding domain-like"/>
    <property type="match status" value="1"/>
</dbReference>
<evidence type="ECO:0000256" key="3">
    <source>
        <dbReference type="ARBA" id="ARBA00023163"/>
    </source>
</evidence>
<feature type="domain" description="HTH gntR-type" evidence="4">
    <location>
        <begin position="13"/>
        <end position="81"/>
    </location>
</feature>
<dbReference type="SUPFAM" id="SSF46785">
    <property type="entry name" value="Winged helix' DNA-binding domain"/>
    <property type="match status" value="1"/>
</dbReference>
<dbReference type="PANTHER" id="PTHR43537:SF53">
    <property type="entry name" value="HTH-TYPE TRANSCRIPTIONAL REPRESSOR NANR"/>
    <property type="match status" value="1"/>
</dbReference>
<dbReference type="Pfam" id="PF00392">
    <property type="entry name" value="GntR"/>
    <property type="match status" value="1"/>
</dbReference>
<dbReference type="EMBL" id="JAUYVI010000004">
    <property type="protein sequence ID" value="MDQ7248614.1"/>
    <property type="molecule type" value="Genomic_DNA"/>
</dbReference>
<dbReference type="RefSeq" id="WP_379956088.1">
    <property type="nucleotide sequence ID" value="NZ_JAUYVI010000004.1"/>
</dbReference>
<keyword evidence="6" id="KW-1185">Reference proteome</keyword>
<protein>
    <submittedName>
        <fullName evidence="5">Transcriptional regulator NanR</fullName>
    </submittedName>
</protein>